<comment type="caution">
    <text evidence="2">The sequence shown here is derived from an EMBL/GenBank/DDBJ whole genome shotgun (WGS) entry which is preliminary data.</text>
</comment>
<name>X1BS08_9ZZZZ</name>
<feature type="non-terminal residue" evidence="2">
    <location>
        <position position="76"/>
    </location>
</feature>
<sequence length="76" mass="8267">MKTTKNLTRLFILAGIVTMTNGQIVAGDNTAPENFTVQANSDFAFDLYKQIAKENEGKNLFFSPYSVSSALAMAAE</sequence>
<reference evidence="2" key="1">
    <citation type="journal article" date="2014" name="Front. Microbiol.">
        <title>High frequency of phylogenetically diverse reductive dehalogenase-homologous genes in deep subseafloor sedimentary metagenomes.</title>
        <authorList>
            <person name="Kawai M."/>
            <person name="Futagami T."/>
            <person name="Toyoda A."/>
            <person name="Takaki Y."/>
            <person name="Nishi S."/>
            <person name="Hori S."/>
            <person name="Arai W."/>
            <person name="Tsubouchi T."/>
            <person name="Morono Y."/>
            <person name="Uchiyama I."/>
            <person name="Ito T."/>
            <person name="Fujiyama A."/>
            <person name="Inagaki F."/>
            <person name="Takami H."/>
        </authorList>
    </citation>
    <scope>NUCLEOTIDE SEQUENCE</scope>
    <source>
        <strain evidence="2">Expedition CK06-06</strain>
    </source>
</reference>
<dbReference type="EMBL" id="BART01018400">
    <property type="protein sequence ID" value="GAG74941.1"/>
    <property type="molecule type" value="Genomic_DNA"/>
</dbReference>
<dbReference type="InterPro" id="IPR023796">
    <property type="entry name" value="Serpin_dom"/>
</dbReference>
<dbReference type="SUPFAM" id="SSF56574">
    <property type="entry name" value="Serpins"/>
    <property type="match status" value="1"/>
</dbReference>
<accession>X1BS08</accession>
<proteinExistence type="predicted"/>
<dbReference type="InterPro" id="IPR036186">
    <property type="entry name" value="Serpin_sf"/>
</dbReference>
<dbReference type="Gene3D" id="3.30.497.10">
    <property type="entry name" value="Antithrombin, subunit I, domain 2"/>
    <property type="match status" value="1"/>
</dbReference>
<feature type="domain" description="Serpin" evidence="1">
    <location>
        <begin position="38"/>
        <end position="75"/>
    </location>
</feature>
<organism evidence="2">
    <name type="scientific">marine sediment metagenome</name>
    <dbReference type="NCBI Taxonomy" id="412755"/>
    <lineage>
        <taxon>unclassified sequences</taxon>
        <taxon>metagenomes</taxon>
        <taxon>ecological metagenomes</taxon>
    </lineage>
</organism>
<evidence type="ECO:0000313" key="2">
    <source>
        <dbReference type="EMBL" id="GAG74941.1"/>
    </source>
</evidence>
<dbReference type="AlphaFoldDB" id="X1BS08"/>
<dbReference type="InterPro" id="IPR042178">
    <property type="entry name" value="Serpin_sf_1"/>
</dbReference>
<gene>
    <name evidence="2" type="ORF">S01H4_34745</name>
</gene>
<protein>
    <recommendedName>
        <fullName evidence="1">Serpin domain-containing protein</fullName>
    </recommendedName>
</protein>
<dbReference type="Pfam" id="PF00079">
    <property type="entry name" value="Serpin"/>
    <property type="match status" value="1"/>
</dbReference>
<evidence type="ECO:0000259" key="1">
    <source>
        <dbReference type="Pfam" id="PF00079"/>
    </source>
</evidence>